<dbReference type="Gene3D" id="1.10.540.10">
    <property type="entry name" value="Acyl-CoA dehydrogenase/oxidase, N-terminal domain"/>
    <property type="match status" value="1"/>
</dbReference>
<evidence type="ECO:0000256" key="2">
    <source>
        <dbReference type="ARBA" id="ARBA00009347"/>
    </source>
</evidence>
<dbReference type="CDD" id="cd00567">
    <property type="entry name" value="ACAD"/>
    <property type="match status" value="1"/>
</dbReference>
<dbReference type="EMBL" id="BSTI01000006">
    <property type="protein sequence ID" value="GLY66759.1"/>
    <property type="molecule type" value="Genomic_DNA"/>
</dbReference>
<dbReference type="AlphaFoldDB" id="A0A9W6VH76"/>
<dbReference type="GO" id="GO:0003995">
    <property type="term" value="F:acyl-CoA dehydrogenase activity"/>
    <property type="evidence" value="ECO:0007669"/>
    <property type="project" value="TreeGrafter"/>
</dbReference>
<dbReference type="InterPro" id="IPR006091">
    <property type="entry name" value="Acyl-CoA_Oxase/DH_mid-dom"/>
</dbReference>
<proteinExistence type="inferred from homology"/>
<dbReference type="Pfam" id="PF02771">
    <property type="entry name" value="Acyl-CoA_dh_N"/>
    <property type="match status" value="1"/>
</dbReference>
<comment type="caution">
    <text evidence="10">The sequence shown here is derived from an EMBL/GenBank/DDBJ whole genome shotgun (WGS) entry which is preliminary data.</text>
</comment>
<gene>
    <name evidence="10" type="ORF">Atai01_33780</name>
</gene>
<reference evidence="10" key="1">
    <citation type="submission" date="2023-03" db="EMBL/GenBank/DDBJ databases">
        <title>Amycolatopsis taiwanensis NBRC 103393.</title>
        <authorList>
            <person name="Ichikawa N."/>
            <person name="Sato H."/>
            <person name="Tonouchi N."/>
        </authorList>
    </citation>
    <scope>NUCLEOTIDE SEQUENCE</scope>
    <source>
        <strain evidence="10">NBRC 103393</strain>
    </source>
</reference>
<dbReference type="InterPro" id="IPR046373">
    <property type="entry name" value="Acyl-CoA_Oxase/DH_mid-dom_sf"/>
</dbReference>
<evidence type="ECO:0000313" key="10">
    <source>
        <dbReference type="EMBL" id="GLY66759.1"/>
    </source>
</evidence>
<feature type="domain" description="Acyl-CoA dehydrogenase/oxidase C-terminal" evidence="7">
    <location>
        <begin position="288"/>
        <end position="434"/>
    </location>
</feature>
<dbReference type="GO" id="GO:0046359">
    <property type="term" value="P:butyrate catabolic process"/>
    <property type="evidence" value="ECO:0007669"/>
    <property type="project" value="TreeGrafter"/>
</dbReference>
<evidence type="ECO:0000313" key="11">
    <source>
        <dbReference type="Proteomes" id="UP001165136"/>
    </source>
</evidence>
<keyword evidence="3 5" id="KW-0285">Flavoprotein</keyword>
<feature type="domain" description="Acyl-CoA oxidase/dehydrogenase middle" evidence="8">
    <location>
        <begin position="191"/>
        <end position="273"/>
    </location>
</feature>
<sequence length="488" mass="53225">MWFSERLSPSRRARRIKIFIRGGAGSSWCYEMAIDFTLTEKQREIQLSARAFAEQHLAPLTDRIDAEPDPLKGFQLTKDAYREACRQGIAFSMLPTEYGGGGLSNVDFVLAAEEIQAVDPGFGTTVLVNGLGLLPVWYYGTEEQKKRFIGTATADTSGEFIVGYAASEPPGTPGGTANFDAPAINGAGMRVTARLDGEEYVINGRKYWPCNVGGWDNQGANLNLVIVRTDTGIGGTAGLSAIMIERGTPGITYQSISTSAQRSAPNCEIVFDNARVPASNLIEGTRGNGDLVINRNFAWSGPVAGIGAVAVARTAYEEALRWAKTYTAGGPSPIINYQYPGYVLGDVAAKIEAARYFCWKAAHYLDQHGYHGEMLGAMCKVHCTEMMLDCVYKCMQVVGVNSVDRKNRFDRLLRESALLPLYDAGNFGMQRRRVHGVMVDETFDPRAFMDDQPVDFTKGMEGIDTIPGPKTDEPTIPAPQAAEPVVHR</sequence>
<dbReference type="PANTHER" id="PTHR43884:SF12">
    <property type="entry name" value="ISOVALERYL-COA DEHYDROGENASE, MITOCHONDRIAL-RELATED"/>
    <property type="match status" value="1"/>
</dbReference>
<dbReference type="PANTHER" id="PTHR43884">
    <property type="entry name" value="ACYL-COA DEHYDROGENASE"/>
    <property type="match status" value="1"/>
</dbReference>
<dbReference type="InterPro" id="IPR013786">
    <property type="entry name" value="AcylCoA_DH/ox_N"/>
</dbReference>
<evidence type="ECO:0000256" key="4">
    <source>
        <dbReference type="ARBA" id="ARBA00022827"/>
    </source>
</evidence>
<feature type="region of interest" description="Disordered" evidence="6">
    <location>
        <begin position="464"/>
        <end position="488"/>
    </location>
</feature>
<keyword evidence="5" id="KW-0560">Oxidoreductase</keyword>
<dbReference type="Pfam" id="PF02770">
    <property type="entry name" value="Acyl-CoA_dh_M"/>
    <property type="match status" value="1"/>
</dbReference>
<dbReference type="Gene3D" id="1.20.140.10">
    <property type="entry name" value="Butyryl-CoA Dehydrogenase, subunit A, domain 3"/>
    <property type="match status" value="1"/>
</dbReference>
<dbReference type="InterPro" id="IPR009075">
    <property type="entry name" value="AcylCo_DH/oxidase_C"/>
</dbReference>
<dbReference type="InterPro" id="IPR037069">
    <property type="entry name" value="AcylCoA_DH/ox_N_sf"/>
</dbReference>
<name>A0A9W6VH76_9PSEU</name>
<accession>A0A9W6VH76</accession>
<evidence type="ECO:0000259" key="8">
    <source>
        <dbReference type="Pfam" id="PF02770"/>
    </source>
</evidence>
<dbReference type="Pfam" id="PF00441">
    <property type="entry name" value="Acyl-CoA_dh_1"/>
    <property type="match status" value="1"/>
</dbReference>
<dbReference type="Proteomes" id="UP001165136">
    <property type="component" value="Unassembled WGS sequence"/>
</dbReference>
<evidence type="ECO:0000259" key="7">
    <source>
        <dbReference type="Pfam" id="PF00441"/>
    </source>
</evidence>
<feature type="domain" description="Acyl-CoA dehydrogenase/oxidase N-terminal" evidence="9">
    <location>
        <begin position="39"/>
        <end position="150"/>
    </location>
</feature>
<evidence type="ECO:0000256" key="1">
    <source>
        <dbReference type="ARBA" id="ARBA00001974"/>
    </source>
</evidence>
<keyword evidence="11" id="KW-1185">Reference proteome</keyword>
<dbReference type="SUPFAM" id="SSF56645">
    <property type="entry name" value="Acyl-CoA dehydrogenase NM domain-like"/>
    <property type="match status" value="1"/>
</dbReference>
<keyword evidence="4 5" id="KW-0274">FAD</keyword>
<evidence type="ECO:0000256" key="5">
    <source>
        <dbReference type="RuleBase" id="RU362125"/>
    </source>
</evidence>
<dbReference type="Gene3D" id="2.40.110.10">
    <property type="entry name" value="Butyryl-CoA Dehydrogenase, subunit A, domain 2"/>
    <property type="match status" value="1"/>
</dbReference>
<organism evidence="10 11">
    <name type="scientific">Amycolatopsis taiwanensis</name>
    <dbReference type="NCBI Taxonomy" id="342230"/>
    <lineage>
        <taxon>Bacteria</taxon>
        <taxon>Bacillati</taxon>
        <taxon>Actinomycetota</taxon>
        <taxon>Actinomycetes</taxon>
        <taxon>Pseudonocardiales</taxon>
        <taxon>Pseudonocardiaceae</taxon>
        <taxon>Amycolatopsis</taxon>
    </lineage>
</organism>
<dbReference type="GO" id="GO:0033539">
    <property type="term" value="P:fatty acid beta-oxidation using acyl-CoA dehydrogenase"/>
    <property type="evidence" value="ECO:0007669"/>
    <property type="project" value="TreeGrafter"/>
</dbReference>
<protein>
    <submittedName>
        <fullName evidence="10">Acyl-CoA dehydrogenase</fullName>
    </submittedName>
</protein>
<dbReference type="GO" id="GO:0050660">
    <property type="term" value="F:flavin adenine dinucleotide binding"/>
    <property type="evidence" value="ECO:0007669"/>
    <property type="project" value="InterPro"/>
</dbReference>
<evidence type="ECO:0000259" key="9">
    <source>
        <dbReference type="Pfam" id="PF02771"/>
    </source>
</evidence>
<comment type="cofactor">
    <cofactor evidence="1 5">
        <name>FAD</name>
        <dbReference type="ChEBI" id="CHEBI:57692"/>
    </cofactor>
</comment>
<dbReference type="InterPro" id="IPR036250">
    <property type="entry name" value="AcylCo_DH-like_C"/>
</dbReference>
<comment type="similarity">
    <text evidence="2 5">Belongs to the acyl-CoA dehydrogenase family.</text>
</comment>
<evidence type="ECO:0000256" key="3">
    <source>
        <dbReference type="ARBA" id="ARBA00022630"/>
    </source>
</evidence>
<dbReference type="SUPFAM" id="SSF47203">
    <property type="entry name" value="Acyl-CoA dehydrogenase C-terminal domain-like"/>
    <property type="match status" value="1"/>
</dbReference>
<evidence type="ECO:0000256" key="6">
    <source>
        <dbReference type="SAM" id="MobiDB-lite"/>
    </source>
</evidence>
<dbReference type="InterPro" id="IPR009100">
    <property type="entry name" value="AcylCoA_DH/oxidase_NM_dom_sf"/>
</dbReference>